<reference evidence="2 3" key="1">
    <citation type="submission" date="2019-03" db="EMBL/GenBank/DDBJ databases">
        <title>Genomic Encyclopedia of Type Strains, Phase IV (KMG-IV): sequencing the most valuable type-strain genomes for metagenomic binning, comparative biology and taxonomic classification.</title>
        <authorList>
            <person name="Goeker M."/>
        </authorList>
    </citation>
    <scope>NUCLEOTIDE SEQUENCE [LARGE SCALE GENOMIC DNA]</scope>
    <source>
        <strain evidence="2 3">DSM 7445</strain>
    </source>
</reference>
<keyword evidence="1" id="KW-1133">Transmembrane helix</keyword>
<dbReference type="Gene3D" id="3.40.50.360">
    <property type="match status" value="1"/>
</dbReference>
<evidence type="ECO:0008006" key="4">
    <source>
        <dbReference type="Google" id="ProtNLM"/>
    </source>
</evidence>
<protein>
    <recommendedName>
        <fullName evidence="4">Dialkylrecorsinol condensing enzyme</fullName>
    </recommendedName>
</protein>
<dbReference type="AlphaFoldDB" id="A0A4R3HUF9"/>
<evidence type="ECO:0000313" key="2">
    <source>
        <dbReference type="EMBL" id="TCS36344.1"/>
    </source>
</evidence>
<evidence type="ECO:0000256" key="1">
    <source>
        <dbReference type="SAM" id="Phobius"/>
    </source>
</evidence>
<keyword evidence="1" id="KW-0472">Membrane</keyword>
<proteinExistence type="predicted"/>
<dbReference type="SUPFAM" id="SSF52218">
    <property type="entry name" value="Flavoproteins"/>
    <property type="match status" value="1"/>
</dbReference>
<evidence type="ECO:0000313" key="3">
    <source>
        <dbReference type="Proteomes" id="UP000295382"/>
    </source>
</evidence>
<feature type="transmembrane region" description="Helical" evidence="1">
    <location>
        <begin position="260"/>
        <end position="285"/>
    </location>
</feature>
<keyword evidence="3" id="KW-1185">Reference proteome</keyword>
<dbReference type="OrthoDB" id="4547866at2"/>
<organism evidence="2 3">
    <name type="scientific">Paucimonas lemoignei</name>
    <name type="common">Pseudomonas lemoignei</name>
    <dbReference type="NCBI Taxonomy" id="29443"/>
    <lineage>
        <taxon>Bacteria</taxon>
        <taxon>Pseudomonadati</taxon>
        <taxon>Pseudomonadota</taxon>
        <taxon>Betaproteobacteria</taxon>
        <taxon>Burkholderiales</taxon>
        <taxon>Burkholderiaceae</taxon>
        <taxon>Paucimonas</taxon>
    </lineage>
</organism>
<sequence>MKKRILVPLYSQSGQLTRITEQILAPLQENGEFEITFLPIEPIKPYPFPWSFFRFLDAFPESIGQIAPQIKPLALKDSDQFDLILLPYQIWFLAPSLPVQALLQDPSFKRVAQGKPVVTLIACRNMWHLAQEKVKASLKTIGARLLDNVVLTDQGGTFATFITVPRWLLTGKSDAFMGLPAAGVHPDEIRRARRFGLALRDALLQDKEKGDQSLLYGLGAVKADPTLLVSERAGTRSFTVWGKLVRAVGKPGAFARMPVLVLYVTFLLAIIATVVPASLTLQFLLRPFLRNKLAAAKQYFEAPSGSGSERLAQYE</sequence>
<keyword evidence="1" id="KW-0812">Transmembrane</keyword>
<name>A0A4R3HUF9_PAULE</name>
<gene>
    <name evidence="2" type="ORF">EDC30_107161</name>
</gene>
<comment type="caution">
    <text evidence="2">The sequence shown here is derived from an EMBL/GenBank/DDBJ whole genome shotgun (WGS) entry which is preliminary data.</text>
</comment>
<dbReference type="Proteomes" id="UP000295382">
    <property type="component" value="Unassembled WGS sequence"/>
</dbReference>
<dbReference type="InterPro" id="IPR029039">
    <property type="entry name" value="Flavoprotein-like_sf"/>
</dbReference>
<accession>A0A4R3HUF9</accession>
<dbReference type="EMBL" id="SLZQ01000007">
    <property type="protein sequence ID" value="TCS36344.1"/>
    <property type="molecule type" value="Genomic_DNA"/>
</dbReference>